<gene>
    <name evidence="2" type="ORF">HDE69_003749</name>
</gene>
<feature type="binding site" evidence="1">
    <location>
        <position position="339"/>
    </location>
    <ligand>
        <name>Zn(2+)</name>
        <dbReference type="ChEBI" id="CHEBI:29105"/>
    </ligand>
</feature>
<accession>A0A7W9DKW9</accession>
<protein>
    <recommendedName>
        <fullName evidence="4">Lanthionine synthetase-like protein</fullName>
    </recommendedName>
</protein>
<dbReference type="InterPro" id="IPR007822">
    <property type="entry name" value="LANC-like"/>
</dbReference>
<evidence type="ECO:0000313" key="3">
    <source>
        <dbReference type="Proteomes" id="UP000537718"/>
    </source>
</evidence>
<proteinExistence type="predicted"/>
<keyword evidence="1" id="KW-0862">Zinc</keyword>
<evidence type="ECO:0000256" key="1">
    <source>
        <dbReference type="PIRSR" id="PIRSR607822-1"/>
    </source>
</evidence>
<evidence type="ECO:0008006" key="4">
    <source>
        <dbReference type="Google" id="ProtNLM"/>
    </source>
</evidence>
<dbReference type="Proteomes" id="UP000537718">
    <property type="component" value="Unassembled WGS sequence"/>
</dbReference>
<dbReference type="GO" id="GO:0031179">
    <property type="term" value="P:peptide modification"/>
    <property type="evidence" value="ECO:0007669"/>
    <property type="project" value="InterPro"/>
</dbReference>
<dbReference type="GO" id="GO:0005975">
    <property type="term" value="P:carbohydrate metabolic process"/>
    <property type="evidence" value="ECO:0007669"/>
    <property type="project" value="InterPro"/>
</dbReference>
<dbReference type="EMBL" id="JACHCF010000009">
    <property type="protein sequence ID" value="MBB5622671.1"/>
    <property type="molecule type" value="Genomic_DNA"/>
</dbReference>
<dbReference type="SUPFAM" id="SSF158745">
    <property type="entry name" value="LanC-like"/>
    <property type="match status" value="1"/>
</dbReference>
<dbReference type="PANTHER" id="PTHR12736:SF21">
    <property type="entry name" value="LANC-LIKE PROTEIN 2"/>
    <property type="match status" value="1"/>
</dbReference>
<reference evidence="2 3" key="1">
    <citation type="submission" date="2020-08" db="EMBL/GenBank/DDBJ databases">
        <title>Genomic Encyclopedia of Type Strains, Phase IV (KMG-V): Genome sequencing to study the core and pangenomes of soil and plant-associated prokaryotes.</title>
        <authorList>
            <person name="Whitman W."/>
        </authorList>
    </citation>
    <scope>NUCLEOTIDE SEQUENCE [LARGE SCALE GENOMIC DNA]</scope>
    <source>
        <strain evidence="2 3">MP7CTX6</strain>
    </source>
</reference>
<sequence>MQSFTSLQTQRIQKQLAQIKSDLLASSRRDDAGIYWQSPFYETVDKFSFQTTVDIFNGNSGIALFYIGLFELSGKTEDLKMAEDIMNKVLKEEAVLKPRSFGFYTGITGVIYVCIKLYEHTKDEKYLRCASHLLLDNQENIVNQTAKADLLSGYSGSLLVITLLYHHLRTKKLLTLIHQLIERIIKEARISLVGLKWDYNQSKSSFDSMAGFSHGASGIAYVLMQIGNYFKNDGLIYLAEQALAYEMQYFHPGSGNWLDLRLGKFRLSLPDAHHWDLDVFIPEMNKVNSWAHGAGGIGLARLYAYELTGKEIYYQHCQLVMKKCLKELEKMHRTDFTLCSGYMGLLPFLSGFADLQQKNYTELILSVADRASVQYSRKRSYNTYISANQFDYGLLSGKSGVGYMLLQLLNKEMDSVAYPVLPPSGKKPAAVAGHSKFAIKQRIFSTYYSRTIHLLDQSEPGFMLKLQAEDFNEFEERLYQKINGLPELEESGIAEVFDFEHKLAVRWKLHKGYLCYKKKKEFILDQAKQLSVATSEELCSLSFKLNDHVGFYPLSIQLKKVLGLLQTYQAALFMSEENGVNTIYIGQLSTLILNYLNQQALSGQELISLILGDFSGNAQLRLETTVLREKILLQMRSLIISGMIGLKEQA</sequence>
<dbReference type="AlphaFoldDB" id="A0A7W9DKW9"/>
<dbReference type="InterPro" id="IPR012341">
    <property type="entry name" value="6hp_glycosidase-like_sf"/>
</dbReference>
<dbReference type="GO" id="GO:0005886">
    <property type="term" value="C:plasma membrane"/>
    <property type="evidence" value="ECO:0007669"/>
    <property type="project" value="TreeGrafter"/>
</dbReference>
<dbReference type="PRINTS" id="PR01950">
    <property type="entry name" value="LANCSUPER"/>
</dbReference>
<dbReference type="PANTHER" id="PTHR12736">
    <property type="entry name" value="LANC-LIKE PROTEIN"/>
    <property type="match status" value="1"/>
</dbReference>
<dbReference type="GO" id="GO:0046872">
    <property type="term" value="F:metal ion binding"/>
    <property type="evidence" value="ECO:0007669"/>
    <property type="project" value="UniProtKB-KW"/>
</dbReference>
<name>A0A7W9DKW9_9SPHI</name>
<comment type="caution">
    <text evidence="2">The sequence shown here is derived from an EMBL/GenBank/DDBJ whole genome shotgun (WGS) entry which is preliminary data.</text>
</comment>
<dbReference type="Pfam" id="PF05147">
    <property type="entry name" value="LANC_like"/>
    <property type="match status" value="1"/>
</dbReference>
<organism evidence="2 3">
    <name type="scientific">Pedobacter cryoconitis</name>
    <dbReference type="NCBI Taxonomy" id="188932"/>
    <lineage>
        <taxon>Bacteria</taxon>
        <taxon>Pseudomonadati</taxon>
        <taxon>Bacteroidota</taxon>
        <taxon>Sphingobacteriia</taxon>
        <taxon>Sphingobacteriales</taxon>
        <taxon>Sphingobacteriaceae</taxon>
        <taxon>Pedobacter</taxon>
    </lineage>
</organism>
<dbReference type="SMART" id="SM01260">
    <property type="entry name" value="LANC_like"/>
    <property type="match status" value="1"/>
</dbReference>
<evidence type="ECO:0000313" key="2">
    <source>
        <dbReference type="EMBL" id="MBB5622671.1"/>
    </source>
</evidence>
<dbReference type="RefSeq" id="WP_183868615.1">
    <property type="nucleotide sequence ID" value="NZ_JACHCF010000009.1"/>
</dbReference>
<dbReference type="Gene3D" id="1.50.10.10">
    <property type="match status" value="1"/>
</dbReference>
<keyword evidence="1" id="KW-0479">Metal-binding</keyword>